<sequence>MHFFSNTLLFLALSWTQVAVAQFVVDDSLFRKKLFQTSQNYLTDALAAGSNLYNGIEHPGYLRSIKGSAYLDSEEFVEGRVKFDGVWYTIPMLYDLYAEKLVITHFYRHSRMSLINEKIEQFVLHDHRFVNFPVIESRQVVPKGLCEVLYEGDSVSLFAKKRRHLNERPTMYGLERDFTSFNQYYLFLDGAYHLVKSKRDMFALMGSKRREISTELRKNKIKFKKDRERALIIASKIYDEKTL</sequence>
<reference evidence="2 3" key="1">
    <citation type="submission" date="2018-03" db="EMBL/GenBank/DDBJ databases">
        <title>Genomic Encyclopedia of Type Strains, Phase III (KMG-III): the genomes of soil and plant-associated and newly described type strains.</title>
        <authorList>
            <person name="Whitman W."/>
        </authorList>
    </citation>
    <scope>NUCLEOTIDE SEQUENCE [LARGE SCALE GENOMIC DNA]</scope>
    <source>
        <strain evidence="2 3">CGMCC 1.9313</strain>
    </source>
</reference>
<dbReference type="AlphaFoldDB" id="A0A2T0U7C1"/>
<gene>
    <name evidence="2" type="ORF">B0I27_103288</name>
</gene>
<keyword evidence="1" id="KW-0732">Signal</keyword>
<dbReference type="EMBL" id="PVTH01000003">
    <property type="protein sequence ID" value="PRY53815.1"/>
    <property type="molecule type" value="Genomic_DNA"/>
</dbReference>
<evidence type="ECO:0008006" key="4">
    <source>
        <dbReference type="Google" id="ProtNLM"/>
    </source>
</evidence>
<proteinExistence type="predicted"/>
<comment type="caution">
    <text evidence="2">The sequence shown here is derived from an EMBL/GenBank/DDBJ whole genome shotgun (WGS) entry which is preliminary data.</text>
</comment>
<feature type="chain" id="PRO_5015625028" description="GLPGLI family protein" evidence="1">
    <location>
        <begin position="22"/>
        <end position="243"/>
    </location>
</feature>
<name>A0A2T0U7C1_9SPHI</name>
<organism evidence="2 3">
    <name type="scientific">Arcticibacter pallidicorallinus</name>
    <dbReference type="NCBI Taxonomy" id="1259464"/>
    <lineage>
        <taxon>Bacteria</taxon>
        <taxon>Pseudomonadati</taxon>
        <taxon>Bacteroidota</taxon>
        <taxon>Sphingobacteriia</taxon>
        <taxon>Sphingobacteriales</taxon>
        <taxon>Sphingobacteriaceae</taxon>
        <taxon>Arcticibacter</taxon>
    </lineage>
</organism>
<evidence type="ECO:0000313" key="3">
    <source>
        <dbReference type="Proteomes" id="UP000238034"/>
    </source>
</evidence>
<dbReference type="Proteomes" id="UP000238034">
    <property type="component" value="Unassembled WGS sequence"/>
</dbReference>
<accession>A0A2T0U7C1</accession>
<feature type="signal peptide" evidence="1">
    <location>
        <begin position="1"/>
        <end position="21"/>
    </location>
</feature>
<evidence type="ECO:0000256" key="1">
    <source>
        <dbReference type="SAM" id="SignalP"/>
    </source>
</evidence>
<keyword evidence="3" id="KW-1185">Reference proteome</keyword>
<protein>
    <recommendedName>
        <fullName evidence="4">GLPGLI family protein</fullName>
    </recommendedName>
</protein>
<evidence type="ECO:0000313" key="2">
    <source>
        <dbReference type="EMBL" id="PRY53815.1"/>
    </source>
</evidence>